<dbReference type="InterPro" id="IPR024079">
    <property type="entry name" value="MetalloPept_cat_dom_sf"/>
</dbReference>
<evidence type="ECO:0000259" key="3">
    <source>
        <dbReference type="PROSITE" id="PS51995"/>
    </source>
</evidence>
<name>A0ABT9V2N0_9BACL</name>
<evidence type="ECO:0000256" key="1">
    <source>
        <dbReference type="ARBA" id="ARBA00004613"/>
    </source>
</evidence>
<dbReference type="CDD" id="cd20183">
    <property type="entry name" value="M34_PPEP"/>
    <property type="match status" value="1"/>
</dbReference>
<dbReference type="Pfam" id="PF07737">
    <property type="entry name" value="ATLF"/>
    <property type="match status" value="1"/>
</dbReference>
<dbReference type="EMBL" id="JAUSTU010000005">
    <property type="protein sequence ID" value="MDQ0155115.1"/>
    <property type="molecule type" value="Genomic_DNA"/>
</dbReference>
<dbReference type="InterPro" id="IPR014781">
    <property type="entry name" value="Anthrax_toxin_lethal/edema_N/C"/>
</dbReference>
<dbReference type="Gene3D" id="3.40.390.10">
    <property type="entry name" value="Collagenase (Catalytic Domain)"/>
    <property type="match status" value="1"/>
</dbReference>
<protein>
    <recommendedName>
        <fullName evidence="3">ATLF-like domain-containing protein</fullName>
    </recommendedName>
</protein>
<dbReference type="InterPro" id="IPR047568">
    <property type="entry name" value="ATLF-like_dom"/>
</dbReference>
<evidence type="ECO:0000313" key="4">
    <source>
        <dbReference type="EMBL" id="MDQ0155115.1"/>
    </source>
</evidence>
<organism evidence="4 5">
    <name type="scientific">Anoxybacillus andreesenii</name>
    <dbReference type="NCBI Taxonomy" id="1325932"/>
    <lineage>
        <taxon>Bacteria</taxon>
        <taxon>Bacillati</taxon>
        <taxon>Bacillota</taxon>
        <taxon>Bacilli</taxon>
        <taxon>Bacillales</taxon>
        <taxon>Anoxybacillaceae</taxon>
        <taxon>Anoxybacillus</taxon>
    </lineage>
</organism>
<accession>A0ABT9V2N0</accession>
<dbReference type="PROSITE" id="PS51995">
    <property type="entry name" value="ATLF"/>
    <property type="match status" value="1"/>
</dbReference>
<dbReference type="SUPFAM" id="SSF55486">
    <property type="entry name" value="Metalloproteases ('zincins'), catalytic domain"/>
    <property type="match status" value="1"/>
</dbReference>
<reference evidence="4 5" key="1">
    <citation type="submission" date="2023-07" db="EMBL/GenBank/DDBJ databases">
        <title>Genomic Encyclopedia of Type Strains, Phase IV (KMG-IV): sequencing the most valuable type-strain genomes for metagenomic binning, comparative biology and taxonomic classification.</title>
        <authorList>
            <person name="Goeker M."/>
        </authorList>
    </citation>
    <scope>NUCLEOTIDE SEQUENCE [LARGE SCALE GENOMIC DNA]</scope>
    <source>
        <strain evidence="4 5">DSM 23948</strain>
    </source>
</reference>
<dbReference type="RefSeq" id="WP_307149688.1">
    <property type="nucleotide sequence ID" value="NZ_JAUSTU010000005.1"/>
</dbReference>
<comment type="caution">
    <text evidence="4">The sequence shown here is derived from an EMBL/GenBank/DDBJ whole genome shotgun (WGS) entry which is preliminary data.</text>
</comment>
<sequence length="233" mass="26619">MRKLFLFIIVWIFSLAILGRSSASYDGILLKDYPHASFLRETLHLQDEDPVNEIIILPDEAFDEKKAASMITNIHQLPNSLLAKIQQNGIHIKLFNGKLTDNPTANHLKGVTPRGYKSQKQWDDVPGIGGSSMVLAKIGFSERGMGHGSVNLELHELAHSIDQIVYNNIRFDPIFLKIWSKEKNVLFPGQTYMLSFPEEYFAESFAMYYIDATNKLVLKKRAPKTYEYIKNLK</sequence>
<proteinExistence type="predicted"/>
<keyword evidence="5" id="KW-1185">Reference proteome</keyword>
<evidence type="ECO:0000256" key="2">
    <source>
        <dbReference type="ARBA" id="ARBA00022525"/>
    </source>
</evidence>
<gene>
    <name evidence="4" type="ORF">J2S07_001419</name>
</gene>
<dbReference type="Proteomes" id="UP001231362">
    <property type="component" value="Unassembled WGS sequence"/>
</dbReference>
<comment type="subcellular location">
    <subcellularLocation>
        <location evidence="1">Secreted</location>
    </subcellularLocation>
</comment>
<feature type="domain" description="ATLF-like" evidence="3">
    <location>
        <begin position="48"/>
        <end position="233"/>
    </location>
</feature>
<keyword evidence="2" id="KW-0964">Secreted</keyword>
<evidence type="ECO:0000313" key="5">
    <source>
        <dbReference type="Proteomes" id="UP001231362"/>
    </source>
</evidence>